<keyword evidence="5" id="KW-0648">Protein biosynthesis</keyword>
<dbReference type="InterPro" id="IPR036388">
    <property type="entry name" value="WH-like_DNA-bd_sf"/>
</dbReference>
<dbReference type="Pfam" id="PF00009">
    <property type="entry name" value="GTP_EFTU"/>
    <property type="match status" value="1"/>
</dbReference>
<dbReference type="PANTHER" id="PTHR43721:SF11">
    <property type="entry name" value="SELENOCYSTEINE-SPECIFIC ELONGATION FACTOR"/>
    <property type="match status" value="1"/>
</dbReference>
<dbReference type="CDD" id="cd03696">
    <property type="entry name" value="SelB_II"/>
    <property type="match status" value="1"/>
</dbReference>
<comment type="subcellular location">
    <subcellularLocation>
        <location evidence="1">Cytoplasm</location>
    </subcellularLocation>
</comment>
<comment type="function">
    <text evidence="7">Translation factor necessary for the incorporation of selenocysteine into proteins. It probably replaces EF-Tu for the insertion of selenocysteine directed by the UGA codon. SelB binds GTP and GDP.</text>
</comment>
<dbReference type="NCBIfam" id="TIGR00231">
    <property type="entry name" value="small_GTP"/>
    <property type="match status" value="1"/>
</dbReference>
<evidence type="ECO:0000256" key="8">
    <source>
        <dbReference type="ARBA" id="ARBA00031615"/>
    </source>
</evidence>
<dbReference type="Gene3D" id="1.10.10.10">
    <property type="entry name" value="Winged helix-like DNA-binding domain superfamily/Winged helix DNA-binding domain"/>
    <property type="match status" value="1"/>
</dbReference>
<dbReference type="SUPFAM" id="SSF50465">
    <property type="entry name" value="EF-Tu/eEF-1alpha/eIF2-gamma C-terminal domain"/>
    <property type="match status" value="1"/>
</dbReference>
<organism evidence="10 11">
    <name type="scientific">Ezakiella coagulans</name>
    <dbReference type="NCBI Taxonomy" id="46507"/>
    <lineage>
        <taxon>Bacteria</taxon>
        <taxon>Bacillati</taxon>
        <taxon>Bacillota</taxon>
        <taxon>Tissierellia</taxon>
        <taxon>Ezakiella</taxon>
    </lineage>
</organism>
<protein>
    <recommendedName>
        <fullName evidence="2">Selenocysteine-specific elongation factor</fullName>
    </recommendedName>
    <alternativeName>
        <fullName evidence="8">SelB translation factor</fullName>
    </alternativeName>
</protein>
<dbReference type="AlphaFoldDB" id="A0A2U1E249"/>
<dbReference type="GO" id="GO:0005525">
    <property type="term" value="F:GTP binding"/>
    <property type="evidence" value="ECO:0007669"/>
    <property type="project" value="UniProtKB-KW"/>
</dbReference>
<dbReference type="CDD" id="cd04171">
    <property type="entry name" value="SelB"/>
    <property type="match status" value="1"/>
</dbReference>
<dbReference type="SUPFAM" id="SSF50447">
    <property type="entry name" value="Translation proteins"/>
    <property type="match status" value="1"/>
</dbReference>
<dbReference type="Proteomes" id="UP000245793">
    <property type="component" value="Unassembled WGS sequence"/>
</dbReference>
<evidence type="ECO:0000259" key="9">
    <source>
        <dbReference type="PROSITE" id="PS51722"/>
    </source>
</evidence>
<reference evidence="10 11" key="1">
    <citation type="submission" date="2018-04" db="EMBL/GenBank/DDBJ databases">
        <title>Genomic Encyclopedia of Type Strains, Phase IV (KMG-IV): sequencing the most valuable type-strain genomes for metagenomic binning, comparative biology and taxonomic classification.</title>
        <authorList>
            <person name="Goeker M."/>
        </authorList>
    </citation>
    <scope>NUCLEOTIDE SEQUENCE [LARGE SCALE GENOMIC DNA]</scope>
    <source>
        <strain evidence="10 11">DSM 20705</strain>
    </source>
</reference>
<dbReference type="InterPro" id="IPR000795">
    <property type="entry name" value="T_Tr_GTP-bd_dom"/>
</dbReference>
<dbReference type="GO" id="GO:0003723">
    <property type="term" value="F:RNA binding"/>
    <property type="evidence" value="ECO:0007669"/>
    <property type="project" value="InterPro"/>
</dbReference>
<dbReference type="EMBL" id="QEKV01000007">
    <property type="protein sequence ID" value="PVY94023.1"/>
    <property type="molecule type" value="Genomic_DNA"/>
</dbReference>
<dbReference type="GO" id="GO:0001514">
    <property type="term" value="P:selenocysteine incorporation"/>
    <property type="evidence" value="ECO:0007669"/>
    <property type="project" value="InterPro"/>
</dbReference>
<dbReference type="PRINTS" id="PR00315">
    <property type="entry name" value="ELONGATNFCT"/>
</dbReference>
<dbReference type="GO" id="GO:0005737">
    <property type="term" value="C:cytoplasm"/>
    <property type="evidence" value="ECO:0007669"/>
    <property type="project" value="UniProtKB-SubCell"/>
</dbReference>
<evidence type="ECO:0000256" key="3">
    <source>
        <dbReference type="ARBA" id="ARBA00022490"/>
    </source>
</evidence>
<dbReference type="InterPro" id="IPR031157">
    <property type="entry name" value="G_TR_CS"/>
</dbReference>
<dbReference type="GO" id="GO:0003924">
    <property type="term" value="F:GTPase activity"/>
    <property type="evidence" value="ECO:0007669"/>
    <property type="project" value="InterPro"/>
</dbReference>
<dbReference type="Pfam" id="PF09107">
    <property type="entry name" value="WHD_3rd_SelB"/>
    <property type="match status" value="1"/>
</dbReference>
<dbReference type="SUPFAM" id="SSF46785">
    <property type="entry name" value="Winged helix' DNA-binding domain"/>
    <property type="match status" value="2"/>
</dbReference>
<dbReference type="PROSITE" id="PS00301">
    <property type="entry name" value="G_TR_1"/>
    <property type="match status" value="1"/>
</dbReference>
<dbReference type="InterPro" id="IPR015191">
    <property type="entry name" value="SelB_WHD4"/>
</dbReference>
<dbReference type="InterPro" id="IPR005225">
    <property type="entry name" value="Small_GTP-bd"/>
</dbReference>
<comment type="caution">
    <text evidence="10">The sequence shown here is derived from an EMBL/GenBank/DDBJ whole genome shotgun (WGS) entry which is preliminary data.</text>
</comment>
<dbReference type="PANTHER" id="PTHR43721">
    <property type="entry name" value="ELONGATION FACTOR TU-RELATED"/>
    <property type="match status" value="1"/>
</dbReference>
<gene>
    <name evidence="10" type="ORF">C7381_10719</name>
</gene>
<evidence type="ECO:0000256" key="4">
    <source>
        <dbReference type="ARBA" id="ARBA00022741"/>
    </source>
</evidence>
<feature type="domain" description="Tr-type G" evidence="9">
    <location>
        <begin position="1"/>
        <end position="173"/>
    </location>
</feature>
<evidence type="ECO:0000256" key="6">
    <source>
        <dbReference type="ARBA" id="ARBA00023134"/>
    </source>
</evidence>
<name>A0A2U1E249_9FIRM</name>
<evidence type="ECO:0000256" key="7">
    <source>
        <dbReference type="ARBA" id="ARBA00025526"/>
    </source>
</evidence>
<dbReference type="Gene3D" id="2.40.30.10">
    <property type="entry name" value="Translation factors"/>
    <property type="match status" value="1"/>
</dbReference>
<dbReference type="InterPro" id="IPR057335">
    <property type="entry name" value="Beta-barrel_SelB"/>
</dbReference>
<keyword evidence="10" id="KW-0251">Elongation factor</keyword>
<dbReference type="CDD" id="cd15491">
    <property type="entry name" value="selB_III"/>
    <property type="match status" value="1"/>
</dbReference>
<dbReference type="PROSITE" id="PS51722">
    <property type="entry name" value="G_TR_2"/>
    <property type="match status" value="1"/>
</dbReference>
<dbReference type="RefSeq" id="WP_034545849.1">
    <property type="nucleotide sequence ID" value="NZ_QEKV01000007.1"/>
</dbReference>
<dbReference type="InterPro" id="IPR050055">
    <property type="entry name" value="EF-Tu_GTPase"/>
</dbReference>
<dbReference type="NCBIfam" id="TIGR00475">
    <property type="entry name" value="selB"/>
    <property type="match status" value="1"/>
</dbReference>
<dbReference type="InterPro" id="IPR036390">
    <property type="entry name" value="WH_DNA-bd_sf"/>
</dbReference>
<keyword evidence="11" id="KW-1185">Reference proteome</keyword>
<dbReference type="InterPro" id="IPR027417">
    <property type="entry name" value="P-loop_NTPase"/>
</dbReference>
<dbReference type="Pfam" id="PF09106">
    <property type="entry name" value="WHD_2nd_SelB"/>
    <property type="match status" value="1"/>
</dbReference>
<accession>A0A2U1E249</accession>
<evidence type="ECO:0000256" key="1">
    <source>
        <dbReference type="ARBA" id="ARBA00004496"/>
    </source>
</evidence>
<sequence length="627" mass="71395">MKHFIIGTAGHIDHGKTSLIRALTGRNTDRLSEEQQRGITIDLGFTYYDDKSGVRVGIVDVPGHEKFVKNMLSGVHGMDIVLVIVAADEGIMPQTIEHLNILNLLGVDKGIIVITKTDMVDKDWLGLVLDDVKEYISHTFLKDAPIVPVSSKTGDGIDELKSLISKFISEMPENINKGEGVLPIDRVFTLKGVGTVVTGTQTHGEFKINQDVFIYPEMIESKIRSIQVHGEDMNESFSSQRVAMNLANVKKEDIKRGSVISVKDHLLVSNLIDVKLKCIPDSKYSIKNRSRVRFHIGSEETLARVILLDRGELNPGEECYAQLLLQDEIVAMRKDKFIVRFFSPVITIGGGEILELKPSKKKRFREESIELIKNKDTDSISESIEAILADRGTDFVTKSDLSKLLSIPEEDIISDIENLEDEGTVETIGDNYLVLSSDIKKIQNGVIEYLEEYHKKFPLRLGVSLEEIRQKFLRGLNQKIQDSFLNRISADKDIIIDDNLVLLSTFFRTYTDAEQKKIDEIVNYMKKENRLYKKEELIGASPDLINAMIKDKILIEMSKEVLLYEYYLKCTDTVFKLFNEHESINVKILRDELETNRKTAVALLEYYDAKKITRRQGDERFLFKRRD</sequence>
<keyword evidence="6" id="KW-0342">GTP-binding</keyword>
<dbReference type="GO" id="GO:0003746">
    <property type="term" value="F:translation elongation factor activity"/>
    <property type="evidence" value="ECO:0007669"/>
    <property type="project" value="UniProtKB-KW"/>
</dbReference>
<dbReference type="InterPro" id="IPR015190">
    <property type="entry name" value="Elong_fac_SelB-wing-hlx_typ-2"/>
</dbReference>
<evidence type="ECO:0000256" key="5">
    <source>
        <dbReference type="ARBA" id="ARBA00022917"/>
    </source>
</evidence>
<dbReference type="InterPro" id="IPR009000">
    <property type="entry name" value="Transl_B-barrel_sf"/>
</dbReference>
<evidence type="ECO:0000313" key="10">
    <source>
        <dbReference type="EMBL" id="PVY94023.1"/>
    </source>
</evidence>
<proteinExistence type="predicted"/>
<dbReference type="InterPro" id="IPR004161">
    <property type="entry name" value="EFTu-like_2"/>
</dbReference>
<evidence type="ECO:0000313" key="11">
    <source>
        <dbReference type="Proteomes" id="UP000245793"/>
    </source>
</evidence>
<dbReference type="Gene3D" id="3.40.50.300">
    <property type="entry name" value="P-loop containing nucleotide triphosphate hydrolases"/>
    <property type="match status" value="1"/>
</dbReference>
<dbReference type="Pfam" id="PF03144">
    <property type="entry name" value="GTP_EFTU_D2"/>
    <property type="match status" value="1"/>
</dbReference>
<dbReference type="SUPFAM" id="SSF52540">
    <property type="entry name" value="P-loop containing nucleoside triphosphate hydrolases"/>
    <property type="match status" value="1"/>
</dbReference>
<dbReference type="InterPro" id="IPR009001">
    <property type="entry name" value="Transl_elong_EF1A/Init_IF2_C"/>
</dbReference>
<dbReference type="InterPro" id="IPR004535">
    <property type="entry name" value="Transl_elong_SelB"/>
</dbReference>
<dbReference type="Pfam" id="PF25461">
    <property type="entry name" value="Beta-barrel_SelB"/>
    <property type="match status" value="1"/>
</dbReference>
<keyword evidence="4" id="KW-0547">Nucleotide-binding</keyword>
<dbReference type="Gene3D" id="1.10.10.2770">
    <property type="match status" value="1"/>
</dbReference>
<keyword evidence="3" id="KW-0963">Cytoplasm</keyword>
<evidence type="ECO:0000256" key="2">
    <source>
        <dbReference type="ARBA" id="ARBA00015953"/>
    </source>
</evidence>